<organism evidence="2 3">
    <name type="scientific">Geobacillus thermopakistaniensis (strain MAS1)</name>
    <dbReference type="NCBI Taxonomy" id="1408282"/>
    <lineage>
        <taxon>Bacteria</taxon>
        <taxon>Bacillati</taxon>
        <taxon>Bacillota</taxon>
        <taxon>Bacilli</taxon>
        <taxon>Bacillales</taxon>
        <taxon>Anoxybacillaceae</taxon>
        <taxon>Geobacillus</taxon>
    </lineage>
</organism>
<feature type="transmembrane region" description="Helical" evidence="1">
    <location>
        <begin position="36"/>
        <end position="59"/>
    </location>
</feature>
<keyword evidence="1" id="KW-0812">Transmembrane</keyword>
<keyword evidence="1" id="KW-1133">Transmembrane helix</keyword>
<keyword evidence="3" id="KW-1185">Reference proteome</keyword>
<dbReference type="AlphaFoldDB" id="A0A7U9JC90"/>
<proteinExistence type="predicted"/>
<gene>
    <name evidence="2" type="ORF">T260_06090</name>
</gene>
<reference evidence="2 3" key="1">
    <citation type="journal article" date="2014" name="Genome Announc.">
        <title>Draft Genome Sequence of Geobacillus thermopakistaniensis Strain MAS1.</title>
        <authorList>
            <person name="Siddiqui M.A."/>
            <person name="Rashid N."/>
            <person name="Ayyampalayam S."/>
            <person name="Whitman W.B."/>
        </authorList>
    </citation>
    <scope>NUCLEOTIDE SEQUENCE [LARGE SCALE GENOMIC DNA]</scope>
    <source>
        <strain evidence="2 3">MAS1</strain>
    </source>
</reference>
<evidence type="ECO:0000256" key="1">
    <source>
        <dbReference type="SAM" id="Phobius"/>
    </source>
</evidence>
<evidence type="ECO:0000313" key="2">
    <source>
        <dbReference type="EMBL" id="ESU72849.1"/>
    </source>
</evidence>
<keyword evidence="1" id="KW-0472">Membrane</keyword>
<protein>
    <submittedName>
        <fullName evidence="2">Uncharacterized protein</fullName>
    </submittedName>
</protein>
<sequence length="81" mass="9768">MLMDICMFKQNKGSSEFLNVFYHAGMIRMEVCHEQIFYCLWLNSFFSHFDLFSLLFQGFPHFFFLSSFSQKGVEEPDFIFH</sequence>
<accession>A0A7U9JC90</accession>
<evidence type="ECO:0000313" key="3">
    <source>
        <dbReference type="Proteomes" id="UP000018339"/>
    </source>
</evidence>
<dbReference type="Proteomes" id="UP000018339">
    <property type="component" value="Unassembled WGS sequence"/>
</dbReference>
<dbReference type="EMBL" id="AYSF01000035">
    <property type="protein sequence ID" value="ESU72849.1"/>
    <property type="molecule type" value="Genomic_DNA"/>
</dbReference>
<name>A0A7U9JC90_GEOTM</name>
<comment type="caution">
    <text evidence="2">The sequence shown here is derived from an EMBL/GenBank/DDBJ whole genome shotgun (WGS) entry which is preliminary data.</text>
</comment>